<feature type="region of interest" description="Disordered" evidence="1">
    <location>
        <begin position="221"/>
        <end position="432"/>
    </location>
</feature>
<dbReference type="InterPro" id="IPR051870">
    <property type="entry name" value="Elongin-A_domain"/>
</dbReference>
<dbReference type="Pfam" id="PF06881">
    <property type="entry name" value="Elongin_A"/>
    <property type="match status" value="1"/>
</dbReference>
<feature type="compositionally biased region" description="Polar residues" evidence="1">
    <location>
        <begin position="366"/>
        <end position="379"/>
    </location>
</feature>
<evidence type="ECO:0000313" key="2">
    <source>
        <dbReference type="EMBL" id="KAJ4165591.1"/>
    </source>
</evidence>
<feature type="compositionally biased region" description="Acidic residues" evidence="1">
    <location>
        <begin position="260"/>
        <end position="271"/>
    </location>
</feature>
<dbReference type="Proteomes" id="UP001144673">
    <property type="component" value="Chromosome 1"/>
</dbReference>
<dbReference type="GO" id="GO:0006368">
    <property type="term" value="P:transcription elongation by RNA polymerase II"/>
    <property type="evidence" value="ECO:0007669"/>
    <property type="project" value="InterPro"/>
</dbReference>
<gene>
    <name evidence="2" type="ORF">LMH87_007216</name>
</gene>
<dbReference type="EMBL" id="JAJHUN010000001">
    <property type="protein sequence ID" value="KAJ4165591.1"/>
    <property type="molecule type" value="Genomic_DNA"/>
</dbReference>
<protein>
    <recommendedName>
        <fullName evidence="4">RNA polymerase II transcription factor SIII subunit A</fullName>
    </recommendedName>
</protein>
<dbReference type="RefSeq" id="XP_056060506.1">
    <property type="nucleotide sequence ID" value="XM_056192270.1"/>
</dbReference>
<dbReference type="InterPro" id="IPR010684">
    <property type="entry name" value="RNA_pol_II_trans_fac_SIII_A"/>
</dbReference>
<proteinExistence type="predicted"/>
<feature type="compositionally biased region" description="Low complexity" evidence="1">
    <location>
        <begin position="290"/>
        <end position="299"/>
    </location>
</feature>
<sequence length="432" mass="47587">MAPKSLSEMASAVATKNIKSIISIGDLHFPAVRHILIKIDSAAQLRRIELNCPQLQGETGELWLRLIEKDFPLELKANGYKPKSEDKWYKVWSKYKAEHDHSLQASEEQLRAAFMGLQKNKEQNTSKIVEGRFLPQDAIRHKKRNTGPKDNTSSVFNFGAGSRTKTLTAAGVMRKARREAKEVRNIQGALSRSVTTPIRVLERQHLKAPPPAMVREARIAAQPAFRTPEAEKREQHIREMEKRRSATLSAHALRAAYITDSEDENSDEDEAPPPRKATKKPSAPPPPARAQPVPAASQAKLSAPARKLPGSGGSMFQRKFAPGKGTAKVSPPKPLRTTNTTVAAAQALPTGKKRTNSEANLDAGPSTPTKRPATGQQPALVSPELSPLTKQRSSSQEIRESLSPNRDSSPPKAVPRKKKTVNIFMKRPVKRT</sequence>
<dbReference type="GeneID" id="80894375"/>
<dbReference type="Gene3D" id="6.10.250.3180">
    <property type="match status" value="1"/>
</dbReference>
<name>A0A9W8QRT7_AKAMU</name>
<feature type="compositionally biased region" description="Polar residues" evidence="1">
    <location>
        <begin position="388"/>
        <end position="408"/>
    </location>
</feature>
<evidence type="ECO:0008006" key="4">
    <source>
        <dbReference type="Google" id="ProtNLM"/>
    </source>
</evidence>
<dbReference type="AlphaFoldDB" id="A0A9W8QRT7"/>
<feature type="compositionally biased region" description="Basic and acidic residues" evidence="1">
    <location>
        <begin position="228"/>
        <end position="244"/>
    </location>
</feature>
<evidence type="ECO:0000313" key="3">
    <source>
        <dbReference type="Proteomes" id="UP001144673"/>
    </source>
</evidence>
<reference evidence="2" key="1">
    <citation type="journal article" date="2023" name="Access Microbiol">
        <title>De-novo genome assembly for Akanthomyces muscarius, a biocontrol agent of insect agricultural pests.</title>
        <authorList>
            <person name="Erdos Z."/>
            <person name="Studholme D.J."/>
            <person name="Raymond B."/>
            <person name="Sharma M."/>
        </authorList>
    </citation>
    <scope>NUCLEOTIDE SEQUENCE</scope>
    <source>
        <strain evidence="2">Ve6</strain>
    </source>
</reference>
<dbReference type="PANTHER" id="PTHR15141">
    <property type="entry name" value="TRANSCRIPTION ELONGATION FACTOR B POLYPEPTIDE 3"/>
    <property type="match status" value="1"/>
</dbReference>
<comment type="caution">
    <text evidence="2">The sequence shown here is derived from an EMBL/GenBank/DDBJ whole genome shotgun (WGS) entry which is preliminary data.</text>
</comment>
<accession>A0A9W8QRT7</accession>
<dbReference type="GO" id="GO:0070449">
    <property type="term" value="C:elongin complex"/>
    <property type="evidence" value="ECO:0007669"/>
    <property type="project" value="InterPro"/>
</dbReference>
<keyword evidence="3" id="KW-1185">Reference proteome</keyword>
<dbReference type="PANTHER" id="PTHR15141:SF76">
    <property type="entry name" value="TRANSCRIPTION ELONGATION FACTOR B POLYPEPTIDE 3"/>
    <property type="match status" value="1"/>
</dbReference>
<organism evidence="2 3">
    <name type="scientific">Akanthomyces muscarius</name>
    <name type="common">Entomopathogenic fungus</name>
    <name type="synonym">Lecanicillium muscarium</name>
    <dbReference type="NCBI Taxonomy" id="2231603"/>
    <lineage>
        <taxon>Eukaryota</taxon>
        <taxon>Fungi</taxon>
        <taxon>Dikarya</taxon>
        <taxon>Ascomycota</taxon>
        <taxon>Pezizomycotina</taxon>
        <taxon>Sordariomycetes</taxon>
        <taxon>Hypocreomycetidae</taxon>
        <taxon>Hypocreales</taxon>
        <taxon>Cordycipitaceae</taxon>
        <taxon>Akanthomyces</taxon>
    </lineage>
</organism>
<evidence type="ECO:0000256" key="1">
    <source>
        <dbReference type="SAM" id="MobiDB-lite"/>
    </source>
</evidence>